<comment type="caution">
    <text evidence="1">The sequence shown here is derived from an EMBL/GenBank/DDBJ whole genome shotgun (WGS) entry which is preliminary data.</text>
</comment>
<keyword evidence="2" id="KW-1185">Reference proteome</keyword>
<dbReference type="EMBL" id="NMUH01006045">
    <property type="protein sequence ID" value="MQM14310.1"/>
    <property type="molecule type" value="Genomic_DNA"/>
</dbReference>
<reference evidence="1" key="1">
    <citation type="submission" date="2017-07" db="EMBL/GenBank/DDBJ databases">
        <title>Taro Niue Genome Assembly and Annotation.</title>
        <authorList>
            <person name="Atibalentja N."/>
            <person name="Keating K."/>
            <person name="Fields C.J."/>
        </authorList>
    </citation>
    <scope>NUCLEOTIDE SEQUENCE</scope>
    <source>
        <strain evidence="1">Niue_2</strain>
        <tissue evidence="1">Leaf</tissue>
    </source>
</reference>
<name>A0A843X7U8_COLES</name>
<accession>A0A843X7U8</accession>
<evidence type="ECO:0000313" key="1">
    <source>
        <dbReference type="EMBL" id="MQM14310.1"/>
    </source>
</evidence>
<organism evidence="1 2">
    <name type="scientific">Colocasia esculenta</name>
    <name type="common">Wild taro</name>
    <name type="synonym">Arum esculentum</name>
    <dbReference type="NCBI Taxonomy" id="4460"/>
    <lineage>
        <taxon>Eukaryota</taxon>
        <taxon>Viridiplantae</taxon>
        <taxon>Streptophyta</taxon>
        <taxon>Embryophyta</taxon>
        <taxon>Tracheophyta</taxon>
        <taxon>Spermatophyta</taxon>
        <taxon>Magnoliopsida</taxon>
        <taxon>Liliopsida</taxon>
        <taxon>Araceae</taxon>
        <taxon>Aroideae</taxon>
        <taxon>Colocasieae</taxon>
        <taxon>Colocasia</taxon>
    </lineage>
</organism>
<proteinExistence type="predicted"/>
<evidence type="ECO:0000313" key="2">
    <source>
        <dbReference type="Proteomes" id="UP000652761"/>
    </source>
</evidence>
<protein>
    <submittedName>
        <fullName evidence="1">Uncharacterized protein</fullName>
    </submittedName>
</protein>
<gene>
    <name evidence="1" type="ORF">Taro_047242</name>
</gene>
<dbReference type="AlphaFoldDB" id="A0A843X7U8"/>
<sequence length="144" mass="16064">MVAVAIGGRGVDANLRILLVIGSPESKFFTWFSLPLAPTSRPCVPKASNRIGLGFLQGKRLKILASTLFVAKFISWDIDGQIPCRLLPDLARSREADLDQVRYRFNGLGRGIPSQLISDKKFLEWLIEEIGVVEEMIRRKVPSV</sequence>
<dbReference type="Proteomes" id="UP000652761">
    <property type="component" value="Unassembled WGS sequence"/>
</dbReference>